<dbReference type="Pfam" id="PF13516">
    <property type="entry name" value="LRR_6"/>
    <property type="match status" value="2"/>
</dbReference>
<dbReference type="InterPro" id="IPR032675">
    <property type="entry name" value="LRR_dom_sf"/>
</dbReference>
<dbReference type="AlphaFoldDB" id="K0SR60"/>
<name>K0SR60_THAOC</name>
<reference evidence="3 4" key="1">
    <citation type="journal article" date="2012" name="Genome Biol.">
        <title>Genome and low-iron response of an oceanic diatom adapted to chronic iron limitation.</title>
        <authorList>
            <person name="Lommer M."/>
            <person name="Specht M."/>
            <person name="Roy A.S."/>
            <person name="Kraemer L."/>
            <person name="Andreson R."/>
            <person name="Gutowska M.A."/>
            <person name="Wolf J."/>
            <person name="Bergner S.V."/>
            <person name="Schilhabel M.B."/>
            <person name="Klostermeier U.C."/>
            <person name="Beiko R.G."/>
            <person name="Rosenstiel P."/>
            <person name="Hippler M."/>
            <person name="Laroche J."/>
        </authorList>
    </citation>
    <scope>NUCLEOTIDE SEQUENCE [LARGE SCALE GENOMIC DNA]</scope>
    <source>
        <strain evidence="3 4">CCMP1005</strain>
    </source>
</reference>
<feature type="compositionally biased region" description="Basic and acidic residues" evidence="2">
    <location>
        <begin position="20"/>
        <end position="36"/>
    </location>
</feature>
<feature type="non-terminal residue" evidence="3">
    <location>
        <position position="1"/>
    </location>
</feature>
<feature type="compositionally biased region" description="Basic and acidic residues" evidence="2">
    <location>
        <begin position="44"/>
        <end position="56"/>
    </location>
</feature>
<sequence length="575" mass="63515">ADADAGVEPPSSRASSLARSSEKPTRSQDISIDLRHARLGSQRGDARLARGREGSARRPRGIVKEAIVMSAEYAGKRQRGNGDGRTAAAFNNSAMSSSDLESMLKHALGRIDSLERQHEETKTLMECEVRALREDIVSLEGENKAIKASVKQEINALRDDIEAVKSENEALKWSLHQLASKVQGGWEYPVAIQPHEYWQNKGYGDHAINNLKYGFFGGLKAAVSSLEHGVCDFITIGGVADHDEDLVPHWHALFQSFGYINPYGAGVKLNFPSIEINEGVMRLICSSLRHVNISQVIFANNGFTNVRNAIIELGKALKSPKLKSLTWSGNPIESTGDMELFTRALSQSDAVDELTFRWNGNENAQALLSGVDFSTFKVLHLSCNNLQINGRTDISDLIAANSPLKSLNLSSNRLNDDDAVLIAQSLGGNTNLIELDVSENDIQERGMRALYEAVNDTSTLNALSDSNHSCFLEGLTEDFDLEGNNENDGSQRLHMNRMCKVHNRMVQQYHNGGIVPHLNIEMSGDNSVLLAPFVIESVVRRHDAHPKLTKSFECSLGLLYELVKDWKMAELFSFR</sequence>
<evidence type="ECO:0000313" key="3">
    <source>
        <dbReference type="EMBL" id="EJK67890.1"/>
    </source>
</evidence>
<keyword evidence="4" id="KW-1185">Reference proteome</keyword>
<dbReference type="OrthoDB" id="120976at2759"/>
<accession>K0SR60</accession>
<dbReference type="EMBL" id="AGNL01012446">
    <property type="protein sequence ID" value="EJK67890.1"/>
    <property type="molecule type" value="Genomic_DNA"/>
</dbReference>
<dbReference type="Gene3D" id="3.80.10.10">
    <property type="entry name" value="Ribonuclease Inhibitor"/>
    <property type="match status" value="1"/>
</dbReference>
<dbReference type="PANTHER" id="PTHR24114">
    <property type="entry name" value="LEUCINE RICH REPEAT FAMILY PROTEIN"/>
    <property type="match status" value="1"/>
</dbReference>
<feature type="region of interest" description="Disordered" evidence="2">
    <location>
        <begin position="1"/>
        <end position="59"/>
    </location>
</feature>
<dbReference type="SUPFAM" id="SSF52047">
    <property type="entry name" value="RNI-like"/>
    <property type="match status" value="1"/>
</dbReference>
<feature type="coiled-coil region" evidence="1">
    <location>
        <begin position="97"/>
        <end position="174"/>
    </location>
</feature>
<proteinExistence type="predicted"/>
<evidence type="ECO:0000256" key="2">
    <source>
        <dbReference type="SAM" id="MobiDB-lite"/>
    </source>
</evidence>
<gene>
    <name evidence="3" type="ORF">THAOC_11006</name>
</gene>
<dbReference type="PANTHER" id="PTHR24114:SF2">
    <property type="entry name" value="F-BOX DOMAIN-CONTAINING PROTEIN-RELATED"/>
    <property type="match status" value="1"/>
</dbReference>
<dbReference type="eggNOG" id="ENOG502SERJ">
    <property type="taxonomic scope" value="Eukaryota"/>
</dbReference>
<keyword evidence="1" id="KW-0175">Coiled coil</keyword>
<dbReference type="Gene3D" id="1.20.58.130">
    <property type="match status" value="1"/>
</dbReference>
<dbReference type="Proteomes" id="UP000266841">
    <property type="component" value="Unassembled WGS sequence"/>
</dbReference>
<protein>
    <submittedName>
        <fullName evidence="3">Uncharacterized protein</fullName>
    </submittedName>
</protein>
<organism evidence="3 4">
    <name type="scientific">Thalassiosira oceanica</name>
    <name type="common">Marine diatom</name>
    <dbReference type="NCBI Taxonomy" id="159749"/>
    <lineage>
        <taxon>Eukaryota</taxon>
        <taxon>Sar</taxon>
        <taxon>Stramenopiles</taxon>
        <taxon>Ochrophyta</taxon>
        <taxon>Bacillariophyta</taxon>
        <taxon>Coscinodiscophyceae</taxon>
        <taxon>Thalassiosirophycidae</taxon>
        <taxon>Thalassiosirales</taxon>
        <taxon>Thalassiosiraceae</taxon>
        <taxon>Thalassiosira</taxon>
    </lineage>
</organism>
<dbReference type="SMART" id="SM00368">
    <property type="entry name" value="LRR_RI"/>
    <property type="match status" value="3"/>
</dbReference>
<evidence type="ECO:0000256" key="1">
    <source>
        <dbReference type="SAM" id="Coils"/>
    </source>
</evidence>
<dbReference type="InterPro" id="IPR052394">
    <property type="entry name" value="LRR-containing"/>
</dbReference>
<dbReference type="InterPro" id="IPR001611">
    <property type="entry name" value="Leu-rich_rpt"/>
</dbReference>
<comment type="caution">
    <text evidence="3">The sequence shown here is derived from an EMBL/GenBank/DDBJ whole genome shotgun (WGS) entry which is preliminary data.</text>
</comment>
<evidence type="ECO:0000313" key="4">
    <source>
        <dbReference type="Proteomes" id="UP000266841"/>
    </source>
</evidence>